<accession>B3E7K5</accession>
<evidence type="ECO:0000256" key="3">
    <source>
        <dbReference type="SAM" id="Phobius"/>
    </source>
</evidence>
<dbReference type="GO" id="GO:0008758">
    <property type="term" value="F:UDP-2,3-diacylglucosamine hydrolase activity"/>
    <property type="evidence" value="ECO:0007669"/>
    <property type="project" value="TreeGrafter"/>
</dbReference>
<dbReference type="Gene3D" id="3.60.21.10">
    <property type="match status" value="1"/>
</dbReference>
<dbReference type="InterPro" id="IPR029052">
    <property type="entry name" value="Metallo-depent_PP-like"/>
</dbReference>
<evidence type="ECO:0000313" key="5">
    <source>
        <dbReference type="EMBL" id="ACD96522.1"/>
    </source>
</evidence>
<dbReference type="GO" id="GO:0016020">
    <property type="term" value="C:membrane"/>
    <property type="evidence" value="ECO:0007669"/>
    <property type="project" value="GOC"/>
</dbReference>
<feature type="transmembrane region" description="Helical" evidence="3">
    <location>
        <begin position="33"/>
        <end position="53"/>
    </location>
</feature>
<dbReference type="CDD" id="cd07385">
    <property type="entry name" value="MPP_YkuE_C"/>
    <property type="match status" value="1"/>
</dbReference>
<reference evidence="5 6" key="1">
    <citation type="submission" date="2008-05" db="EMBL/GenBank/DDBJ databases">
        <title>Complete sequence of chromosome of Geobacter lovleyi SZ.</title>
        <authorList>
            <consortium name="US DOE Joint Genome Institute"/>
            <person name="Lucas S."/>
            <person name="Copeland A."/>
            <person name="Lapidus A."/>
            <person name="Glavina del Rio T."/>
            <person name="Dalin E."/>
            <person name="Tice H."/>
            <person name="Bruce D."/>
            <person name="Goodwin L."/>
            <person name="Pitluck S."/>
            <person name="Chertkov O."/>
            <person name="Meincke L."/>
            <person name="Brettin T."/>
            <person name="Detter J.C."/>
            <person name="Han C."/>
            <person name="Tapia R."/>
            <person name="Kuske C.R."/>
            <person name="Schmutz J."/>
            <person name="Larimer F."/>
            <person name="Land M."/>
            <person name="Hauser L."/>
            <person name="Kyrpides N."/>
            <person name="Mikhailova N."/>
            <person name="Sung Y."/>
            <person name="Fletcher K.E."/>
            <person name="Ritalahti K.M."/>
            <person name="Loeffler F.E."/>
            <person name="Richardson P."/>
        </authorList>
    </citation>
    <scope>NUCLEOTIDE SEQUENCE [LARGE SCALE GENOMIC DNA]</scope>
    <source>
        <strain evidence="6">ATCC BAA-1151 / DSM 17278 / SZ</strain>
    </source>
</reference>
<dbReference type="Proteomes" id="UP000002420">
    <property type="component" value="Chromosome"/>
</dbReference>
<organism evidence="5 6">
    <name type="scientific">Trichlorobacter lovleyi (strain ATCC BAA-1151 / DSM 17278 / SZ)</name>
    <name type="common">Geobacter lovleyi</name>
    <dbReference type="NCBI Taxonomy" id="398767"/>
    <lineage>
        <taxon>Bacteria</taxon>
        <taxon>Pseudomonadati</taxon>
        <taxon>Thermodesulfobacteriota</taxon>
        <taxon>Desulfuromonadia</taxon>
        <taxon>Geobacterales</taxon>
        <taxon>Geobacteraceae</taxon>
        <taxon>Trichlorobacter</taxon>
    </lineage>
</organism>
<keyword evidence="2" id="KW-0378">Hydrolase</keyword>
<dbReference type="GO" id="GO:0009245">
    <property type="term" value="P:lipid A biosynthetic process"/>
    <property type="evidence" value="ECO:0007669"/>
    <property type="project" value="TreeGrafter"/>
</dbReference>
<dbReference type="GO" id="GO:0046872">
    <property type="term" value="F:metal ion binding"/>
    <property type="evidence" value="ECO:0007669"/>
    <property type="project" value="UniProtKB-KW"/>
</dbReference>
<dbReference type="HOGENOM" id="CLU_025443_0_1_7"/>
<evidence type="ECO:0000259" key="4">
    <source>
        <dbReference type="Pfam" id="PF00149"/>
    </source>
</evidence>
<dbReference type="RefSeq" id="WP_012470851.1">
    <property type="nucleotide sequence ID" value="NC_010814.1"/>
</dbReference>
<evidence type="ECO:0000256" key="2">
    <source>
        <dbReference type="ARBA" id="ARBA00022801"/>
    </source>
</evidence>
<protein>
    <submittedName>
        <fullName evidence="5">Metallophosphoesterase</fullName>
    </submittedName>
</protein>
<dbReference type="OrthoDB" id="9780884at2"/>
<dbReference type="STRING" id="398767.Glov_2809"/>
<dbReference type="KEGG" id="glo:Glov_2809"/>
<dbReference type="Pfam" id="PF00149">
    <property type="entry name" value="Metallophos"/>
    <property type="match status" value="1"/>
</dbReference>
<sequence>MTLFLLVFLLIYGTAHTWFALRLLQAFPVLQSWWLFPIGWCLLMVAAPVLSRLLEREGQTTAASLTAYIGYSWMGLLFLFVSLSVLLELLRLLYWSAHFFLRLPDFTLLAARPGFLCCFGLTLLISVYGWFEAGHLKVEHQRVASSKLPGGVARVRIAQISDLHIGLIVGPHQVQQLVTVLKGLQPDLVVATGDIVDGHISHLDGVSQMLRELQPPLGMVAVLGNHEYYAGLGSSRRFLELSGFRLLQDQTMLVGEHLALVGVDDAAAKRFGKNGLADERRLLDTIPLDRFVLLLKHRPVVERQSIGRFDLQLSGHVHKGQIFPFNLLTWLNFPVRAGMNQLADGSRLYVSRGTGTWGPPIRFLAPPELTVIDLEPDGK</sequence>
<keyword evidence="6" id="KW-1185">Reference proteome</keyword>
<feature type="domain" description="Calcineurin-like phosphoesterase" evidence="4">
    <location>
        <begin position="156"/>
        <end position="319"/>
    </location>
</feature>
<dbReference type="eggNOG" id="COG1408">
    <property type="taxonomic scope" value="Bacteria"/>
</dbReference>
<dbReference type="EMBL" id="CP001089">
    <property type="protein sequence ID" value="ACD96522.1"/>
    <property type="molecule type" value="Genomic_DNA"/>
</dbReference>
<keyword evidence="3" id="KW-1133">Transmembrane helix</keyword>
<dbReference type="InterPro" id="IPR004843">
    <property type="entry name" value="Calcineurin-like_PHP"/>
</dbReference>
<feature type="transmembrane region" description="Helical" evidence="3">
    <location>
        <begin position="110"/>
        <end position="131"/>
    </location>
</feature>
<evidence type="ECO:0000256" key="1">
    <source>
        <dbReference type="ARBA" id="ARBA00022723"/>
    </source>
</evidence>
<keyword evidence="3" id="KW-0472">Membrane</keyword>
<dbReference type="PANTHER" id="PTHR31302">
    <property type="entry name" value="TRANSMEMBRANE PROTEIN WITH METALLOPHOSPHOESTERASE DOMAIN-RELATED"/>
    <property type="match status" value="1"/>
</dbReference>
<dbReference type="SUPFAM" id="SSF56300">
    <property type="entry name" value="Metallo-dependent phosphatases"/>
    <property type="match status" value="1"/>
</dbReference>
<dbReference type="PANTHER" id="PTHR31302:SF31">
    <property type="entry name" value="PHOSPHODIESTERASE YAEI"/>
    <property type="match status" value="1"/>
</dbReference>
<feature type="transmembrane region" description="Helical" evidence="3">
    <location>
        <begin position="65"/>
        <end position="90"/>
    </location>
</feature>
<keyword evidence="1" id="KW-0479">Metal-binding</keyword>
<gene>
    <name evidence="5" type="ordered locus">Glov_2809</name>
</gene>
<evidence type="ECO:0000313" key="6">
    <source>
        <dbReference type="Proteomes" id="UP000002420"/>
    </source>
</evidence>
<dbReference type="AlphaFoldDB" id="B3E7K5"/>
<dbReference type="InterPro" id="IPR051158">
    <property type="entry name" value="Metallophosphoesterase_sf"/>
</dbReference>
<keyword evidence="3" id="KW-0812">Transmembrane</keyword>
<name>B3E7K5_TRIL1</name>
<proteinExistence type="predicted"/>